<reference evidence="3" key="3">
    <citation type="submission" date="2025-09" db="UniProtKB">
        <authorList>
            <consortium name="Ensembl"/>
        </authorList>
    </citation>
    <scope>IDENTIFICATION</scope>
</reference>
<keyword evidence="4" id="KW-1185">Reference proteome</keyword>
<feature type="compositionally biased region" description="Basic and acidic residues" evidence="2">
    <location>
        <begin position="135"/>
        <end position="151"/>
    </location>
</feature>
<keyword evidence="1" id="KW-0175">Coiled coil</keyword>
<accession>A0A4W2ELR7</accession>
<feature type="compositionally biased region" description="Basic and acidic residues" evidence="2">
    <location>
        <begin position="641"/>
        <end position="655"/>
    </location>
</feature>
<feature type="compositionally biased region" description="Gly residues" evidence="2">
    <location>
        <begin position="222"/>
        <end position="231"/>
    </location>
</feature>
<feature type="compositionally biased region" description="Basic and acidic residues" evidence="2">
    <location>
        <begin position="604"/>
        <end position="614"/>
    </location>
</feature>
<evidence type="ECO:0000313" key="3">
    <source>
        <dbReference type="Ensembl" id="ENSBIXP00000037149.1"/>
    </source>
</evidence>
<feature type="compositionally biased region" description="Low complexity" evidence="2">
    <location>
        <begin position="163"/>
        <end position="174"/>
    </location>
</feature>
<dbReference type="Ensembl" id="ENSBIXT00000028472.1">
    <property type="protein sequence ID" value="ENSBIXP00000037149.1"/>
    <property type="gene ID" value="ENSBIXG00000006812.1"/>
</dbReference>
<feature type="coiled-coil region" evidence="1">
    <location>
        <begin position="688"/>
        <end position="719"/>
    </location>
</feature>
<feature type="compositionally biased region" description="Pro residues" evidence="2">
    <location>
        <begin position="478"/>
        <end position="488"/>
    </location>
</feature>
<feature type="compositionally biased region" description="Polar residues" evidence="2">
    <location>
        <begin position="341"/>
        <end position="367"/>
    </location>
</feature>
<feature type="compositionally biased region" description="Polar residues" evidence="2">
    <location>
        <begin position="497"/>
        <end position="507"/>
    </location>
</feature>
<reference evidence="3" key="2">
    <citation type="submission" date="2025-08" db="UniProtKB">
        <authorList>
            <consortium name="Ensembl"/>
        </authorList>
    </citation>
    <scope>IDENTIFICATION</scope>
</reference>
<sequence>MNELRAFPTGRCFQGSQPCLPNAKGGSTLCRGAPATRGRCGPPLPGAAEPARWVFLSPSRALSSRPHIRVWSAAAAVSVAAVASGAGPGRSKWRRREAERRPRSALNPRNFRLEAPQLFREVLPLWGRGRKGKARREVLGEAAGSRRDSNPRRRRWRSPPQPRTAAAPASFPVFFPRPPRRSRSRALRGASSAAARRAQPGSLPATSGPCSSDAPQGSPPLRGGGRGGEGGRAARSPHRPGVAGPSPRCCMRGGVAVSGGEDGRFNAERCGAEILLGSLLLLRHREHQEGVGQRASAGAVSGRAAAQRRGPPDVGDQPGEVGYSGSPAEAPPSKSPSMPSLNQTWPELNQSSEQWETFSERSSSSQTLTQFDSNIAPADPDTAIVHPVPIRMTPSKIHMQEMELKRTGSDHTNPTSPLLVKTSDLSEENKINSSVKFASGNTVADGYSSSDSFTSDPEQIGNNVTRQRSHSGTSPENTAPPPPPPRPQPSHSRSSSLDMNRTFSVTTGQQQAGVVAQPPAVPPRPQPSQAPGPVVHRPVDADGLITHTSTSPQQIPEQPNFADFSQFEVFAASNVNEEQDDEAEKHPEVLPVEKSSDPASSRVAKTDSKIEEKTAASAPANVSKGTTPLAPPPKPVRRRLKSEDELRPEVDEHTQKTGVLAAVLASQPSIPRSVGKDKKAIQASIRRNKETNTVLARLNSELQQQLKDVLEERISLEVQLEQLRPFSHL</sequence>
<feature type="region of interest" description="Disordered" evidence="2">
    <location>
        <begin position="404"/>
        <end position="655"/>
    </location>
</feature>
<evidence type="ECO:0000256" key="2">
    <source>
        <dbReference type="SAM" id="MobiDB-lite"/>
    </source>
</evidence>
<protein>
    <submittedName>
        <fullName evidence="3">RALBP1 associated Eps domain containing 1</fullName>
    </submittedName>
</protein>
<feature type="region of interest" description="Disordered" evidence="2">
    <location>
        <begin position="290"/>
        <end position="367"/>
    </location>
</feature>
<name>A0A4W2ELR7_BOBOX</name>
<feature type="compositionally biased region" description="Low complexity" evidence="2">
    <location>
        <begin position="187"/>
        <end position="198"/>
    </location>
</feature>
<dbReference type="AlphaFoldDB" id="A0A4W2ELR7"/>
<dbReference type="Proteomes" id="UP000314981">
    <property type="component" value="Chromosome 9"/>
</dbReference>
<evidence type="ECO:0000313" key="4">
    <source>
        <dbReference type="Proteomes" id="UP000314981"/>
    </source>
</evidence>
<proteinExistence type="predicted"/>
<feature type="compositionally biased region" description="Polar residues" evidence="2">
    <location>
        <begin position="546"/>
        <end position="557"/>
    </location>
</feature>
<feature type="compositionally biased region" description="Polar residues" evidence="2">
    <location>
        <begin position="204"/>
        <end position="215"/>
    </location>
</feature>
<evidence type="ECO:0000256" key="1">
    <source>
        <dbReference type="SAM" id="Coils"/>
    </source>
</evidence>
<feature type="compositionally biased region" description="Low complexity" evidence="2">
    <location>
        <begin position="508"/>
        <end position="518"/>
    </location>
</feature>
<gene>
    <name evidence="3" type="primary">REPS1</name>
</gene>
<feature type="region of interest" description="Disordered" evidence="2">
    <location>
        <begin position="84"/>
        <end position="108"/>
    </location>
</feature>
<reference evidence="3 4" key="1">
    <citation type="submission" date="2018-11" db="EMBL/GenBank/DDBJ databases">
        <title>Haplotype-resolved cattle genomes.</title>
        <authorList>
            <person name="Low W.Y."/>
            <person name="Tearle R."/>
            <person name="Bickhart D.M."/>
            <person name="Rosen B.D."/>
            <person name="Koren S."/>
            <person name="Rhie A."/>
            <person name="Hiendleder S."/>
            <person name="Phillippy A.M."/>
            <person name="Smith T.P.L."/>
            <person name="Williams J.L."/>
        </authorList>
    </citation>
    <scope>NUCLEOTIDE SEQUENCE [LARGE SCALE GENOMIC DNA]</scope>
</reference>
<feature type="region of interest" description="Disordered" evidence="2">
    <location>
        <begin position="130"/>
        <end position="249"/>
    </location>
</feature>
<feature type="compositionally biased region" description="Low complexity" evidence="2">
    <location>
        <begin position="290"/>
        <end position="309"/>
    </location>
</feature>
<organism evidence="3 4">
    <name type="scientific">Bos indicus x Bos taurus</name>
    <name type="common">Hybrid cattle</name>
    <dbReference type="NCBI Taxonomy" id="30522"/>
    <lineage>
        <taxon>Eukaryota</taxon>
        <taxon>Metazoa</taxon>
        <taxon>Chordata</taxon>
        <taxon>Craniata</taxon>
        <taxon>Vertebrata</taxon>
        <taxon>Euteleostomi</taxon>
        <taxon>Mammalia</taxon>
        <taxon>Eutheria</taxon>
        <taxon>Laurasiatheria</taxon>
        <taxon>Artiodactyla</taxon>
        <taxon>Ruminantia</taxon>
        <taxon>Pecora</taxon>
        <taxon>Bovidae</taxon>
        <taxon>Bovinae</taxon>
        <taxon>Bos</taxon>
    </lineage>
</organism>
<feature type="compositionally biased region" description="Pro residues" evidence="2">
    <location>
        <begin position="519"/>
        <end position="530"/>
    </location>
</feature>
<feature type="compositionally biased region" description="Polar residues" evidence="2">
    <location>
        <begin position="431"/>
        <end position="477"/>
    </location>
</feature>